<comment type="caution">
    <text evidence="1">The sequence shown here is derived from an EMBL/GenBank/DDBJ whole genome shotgun (WGS) entry which is preliminary data.</text>
</comment>
<protein>
    <submittedName>
        <fullName evidence="1">Uncharacterized protein</fullName>
    </submittedName>
</protein>
<name>A0A8J8NC14_HALGN</name>
<sequence length="288" mass="33910">MDRDHPTQQTYVDIYDGPNSLQKRDFIPTLKERIEGAPLHYETERERHVNELKSRAIPQLKEAQYKLTVDNGLLKTPKERREELVEIKQKLEMYNSIKTQHNFFGKRDRVFKGGWRHGIFGVEDADAHNSSIFYKEQNDHKAHQMREKEAINNYRKKHLNIGLATSEQVEFCSTDVERRRTTIHKQPEPVIDIRETWRQKGRSPLFAPILTVESTKERLFKIPKADAPETERPKLNLARATKLRDEDMKGKRYNILNGQYEGHEKWYVPLQNLTQGIQQSPKSEPLSL</sequence>
<evidence type="ECO:0000313" key="2">
    <source>
        <dbReference type="Proteomes" id="UP000785679"/>
    </source>
</evidence>
<reference evidence="1" key="1">
    <citation type="submission" date="2019-06" db="EMBL/GenBank/DDBJ databases">
        <authorList>
            <person name="Zheng W."/>
        </authorList>
    </citation>
    <scope>NUCLEOTIDE SEQUENCE</scope>
    <source>
        <strain evidence="1">QDHG01</strain>
    </source>
</reference>
<keyword evidence="2" id="KW-1185">Reference proteome</keyword>
<dbReference type="EMBL" id="RRYP01023168">
    <property type="protein sequence ID" value="TNV72277.1"/>
    <property type="molecule type" value="Genomic_DNA"/>
</dbReference>
<dbReference type="OrthoDB" id="322408at2759"/>
<accession>A0A8J8NC14</accession>
<dbReference type="AlphaFoldDB" id="A0A8J8NC14"/>
<evidence type="ECO:0000313" key="1">
    <source>
        <dbReference type="EMBL" id="TNV72277.1"/>
    </source>
</evidence>
<organism evidence="1 2">
    <name type="scientific">Halteria grandinella</name>
    <dbReference type="NCBI Taxonomy" id="5974"/>
    <lineage>
        <taxon>Eukaryota</taxon>
        <taxon>Sar</taxon>
        <taxon>Alveolata</taxon>
        <taxon>Ciliophora</taxon>
        <taxon>Intramacronucleata</taxon>
        <taxon>Spirotrichea</taxon>
        <taxon>Stichotrichia</taxon>
        <taxon>Sporadotrichida</taxon>
        <taxon>Halteriidae</taxon>
        <taxon>Halteria</taxon>
    </lineage>
</organism>
<proteinExistence type="predicted"/>
<dbReference type="Proteomes" id="UP000785679">
    <property type="component" value="Unassembled WGS sequence"/>
</dbReference>
<gene>
    <name evidence="1" type="ORF">FGO68_gene4501</name>
</gene>